<evidence type="ECO:0000313" key="2">
    <source>
        <dbReference type="EMBL" id="THV04065.1"/>
    </source>
</evidence>
<reference evidence="2 3" key="1">
    <citation type="journal article" date="2019" name="Nat. Ecol. Evol.">
        <title>Megaphylogeny resolves global patterns of mushroom evolution.</title>
        <authorList>
            <person name="Varga T."/>
            <person name="Krizsan K."/>
            <person name="Foldi C."/>
            <person name="Dima B."/>
            <person name="Sanchez-Garcia M."/>
            <person name="Sanchez-Ramirez S."/>
            <person name="Szollosi G.J."/>
            <person name="Szarkandi J.G."/>
            <person name="Papp V."/>
            <person name="Albert L."/>
            <person name="Andreopoulos W."/>
            <person name="Angelini C."/>
            <person name="Antonin V."/>
            <person name="Barry K.W."/>
            <person name="Bougher N.L."/>
            <person name="Buchanan P."/>
            <person name="Buyck B."/>
            <person name="Bense V."/>
            <person name="Catcheside P."/>
            <person name="Chovatia M."/>
            <person name="Cooper J."/>
            <person name="Damon W."/>
            <person name="Desjardin D."/>
            <person name="Finy P."/>
            <person name="Geml J."/>
            <person name="Haridas S."/>
            <person name="Hughes K."/>
            <person name="Justo A."/>
            <person name="Karasinski D."/>
            <person name="Kautmanova I."/>
            <person name="Kiss B."/>
            <person name="Kocsube S."/>
            <person name="Kotiranta H."/>
            <person name="LaButti K.M."/>
            <person name="Lechner B.E."/>
            <person name="Liimatainen K."/>
            <person name="Lipzen A."/>
            <person name="Lukacs Z."/>
            <person name="Mihaltcheva S."/>
            <person name="Morgado L.N."/>
            <person name="Niskanen T."/>
            <person name="Noordeloos M.E."/>
            <person name="Ohm R.A."/>
            <person name="Ortiz-Santana B."/>
            <person name="Ovrebo C."/>
            <person name="Racz N."/>
            <person name="Riley R."/>
            <person name="Savchenko A."/>
            <person name="Shiryaev A."/>
            <person name="Soop K."/>
            <person name="Spirin V."/>
            <person name="Szebenyi C."/>
            <person name="Tomsovsky M."/>
            <person name="Tulloss R.E."/>
            <person name="Uehling J."/>
            <person name="Grigoriev I.V."/>
            <person name="Vagvolgyi C."/>
            <person name="Papp T."/>
            <person name="Martin F.M."/>
            <person name="Miettinen O."/>
            <person name="Hibbett D.S."/>
            <person name="Nagy L.G."/>
        </authorList>
    </citation>
    <scope>NUCLEOTIDE SEQUENCE [LARGE SCALE GENOMIC DNA]</scope>
    <source>
        <strain evidence="2 3">CBS 962.96</strain>
    </source>
</reference>
<feature type="compositionally biased region" description="Acidic residues" evidence="1">
    <location>
        <begin position="97"/>
        <end position="107"/>
    </location>
</feature>
<gene>
    <name evidence="2" type="ORF">K435DRAFT_851244</name>
</gene>
<dbReference type="AlphaFoldDB" id="A0A4S8MMH6"/>
<feature type="region of interest" description="Disordered" evidence="1">
    <location>
        <begin position="87"/>
        <end position="110"/>
    </location>
</feature>
<proteinExistence type="predicted"/>
<dbReference type="Proteomes" id="UP000297245">
    <property type="component" value="Unassembled WGS sequence"/>
</dbReference>
<dbReference type="OrthoDB" id="6275295at2759"/>
<evidence type="ECO:0000313" key="3">
    <source>
        <dbReference type="Proteomes" id="UP000297245"/>
    </source>
</evidence>
<sequence length="189" mass="21938">MTGSSSKIRKSSRTVFWITTLRWRTSRAHRLGQEEASDAQSRKFEEQEAENLRRESEAFLAKQMYEMQALADERKAGLLLDDYGGTGKPDKATVFSQEEEEEEEEDSEATKRRKVPLVKLDFSIAENGREIIIDHKFEPLVKQLMVKYLGKIEDDDLILFVEHLTKVLKNSLRDWNQCVRISSSLRGRL</sequence>
<accession>A0A4S8MMH6</accession>
<feature type="compositionally biased region" description="Basic and acidic residues" evidence="1">
    <location>
        <begin position="40"/>
        <end position="50"/>
    </location>
</feature>
<dbReference type="EMBL" id="ML179060">
    <property type="protein sequence ID" value="THV04065.1"/>
    <property type="molecule type" value="Genomic_DNA"/>
</dbReference>
<protein>
    <recommendedName>
        <fullName evidence="4">PWI domain-containing protein</fullName>
    </recommendedName>
</protein>
<feature type="region of interest" description="Disordered" evidence="1">
    <location>
        <begin position="28"/>
        <end position="50"/>
    </location>
</feature>
<organism evidence="2 3">
    <name type="scientific">Dendrothele bispora (strain CBS 962.96)</name>
    <dbReference type="NCBI Taxonomy" id="1314807"/>
    <lineage>
        <taxon>Eukaryota</taxon>
        <taxon>Fungi</taxon>
        <taxon>Dikarya</taxon>
        <taxon>Basidiomycota</taxon>
        <taxon>Agaricomycotina</taxon>
        <taxon>Agaricomycetes</taxon>
        <taxon>Agaricomycetidae</taxon>
        <taxon>Agaricales</taxon>
        <taxon>Agaricales incertae sedis</taxon>
        <taxon>Dendrothele</taxon>
    </lineage>
</organism>
<keyword evidence="3" id="KW-1185">Reference proteome</keyword>
<name>A0A4S8MMH6_DENBC</name>
<evidence type="ECO:0008006" key="4">
    <source>
        <dbReference type="Google" id="ProtNLM"/>
    </source>
</evidence>
<evidence type="ECO:0000256" key="1">
    <source>
        <dbReference type="SAM" id="MobiDB-lite"/>
    </source>
</evidence>